<feature type="compositionally biased region" description="Polar residues" evidence="1">
    <location>
        <begin position="840"/>
        <end position="851"/>
    </location>
</feature>
<evidence type="ECO:0000313" key="3">
    <source>
        <dbReference type="Proteomes" id="UP000800094"/>
    </source>
</evidence>
<dbReference type="GeneID" id="54579826"/>
<dbReference type="Proteomes" id="UP000800094">
    <property type="component" value="Unassembled WGS sequence"/>
</dbReference>
<feature type="compositionally biased region" description="Polar residues" evidence="1">
    <location>
        <begin position="59"/>
        <end position="72"/>
    </location>
</feature>
<evidence type="ECO:0000256" key="1">
    <source>
        <dbReference type="SAM" id="MobiDB-lite"/>
    </source>
</evidence>
<reference evidence="2" key="1">
    <citation type="journal article" date="2020" name="Stud. Mycol.">
        <title>101 Dothideomycetes genomes: a test case for predicting lifestyles and emergence of pathogens.</title>
        <authorList>
            <person name="Haridas S."/>
            <person name="Albert R."/>
            <person name="Binder M."/>
            <person name="Bloem J."/>
            <person name="Labutti K."/>
            <person name="Salamov A."/>
            <person name="Andreopoulos B."/>
            <person name="Baker S."/>
            <person name="Barry K."/>
            <person name="Bills G."/>
            <person name="Bluhm B."/>
            <person name="Cannon C."/>
            <person name="Castanera R."/>
            <person name="Culley D."/>
            <person name="Daum C."/>
            <person name="Ezra D."/>
            <person name="Gonzalez J."/>
            <person name="Henrissat B."/>
            <person name="Kuo A."/>
            <person name="Liang C."/>
            <person name="Lipzen A."/>
            <person name="Lutzoni F."/>
            <person name="Magnuson J."/>
            <person name="Mondo S."/>
            <person name="Nolan M."/>
            <person name="Ohm R."/>
            <person name="Pangilinan J."/>
            <person name="Park H.-J."/>
            <person name="Ramirez L."/>
            <person name="Alfaro M."/>
            <person name="Sun H."/>
            <person name="Tritt A."/>
            <person name="Yoshinaga Y."/>
            <person name="Zwiers L.-H."/>
            <person name="Turgeon B."/>
            <person name="Goodwin S."/>
            <person name="Spatafora J."/>
            <person name="Crous P."/>
            <person name="Grigoriev I."/>
        </authorList>
    </citation>
    <scope>NUCLEOTIDE SEQUENCE</scope>
    <source>
        <strain evidence="2">CBS 122368</strain>
    </source>
</reference>
<dbReference type="EMBL" id="ML987190">
    <property type="protein sequence ID" value="KAF2254696.1"/>
    <property type="molecule type" value="Genomic_DNA"/>
</dbReference>
<dbReference type="RefSeq" id="XP_033689700.1">
    <property type="nucleotide sequence ID" value="XM_033826496.1"/>
</dbReference>
<feature type="compositionally biased region" description="Polar residues" evidence="1">
    <location>
        <begin position="79"/>
        <end position="98"/>
    </location>
</feature>
<dbReference type="OrthoDB" id="3799274at2759"/>
<proteinExistence type="predicted"/>
<dbReference type="AlphaFoldDB" id="A0A6A6IWF9"/>
<keyword evidence="3" id="KW-1185">Reference proteome</keyword>
<name>A0A6A6IWF9_9PLEO</name>
<gene>
    <name evidence="2" type="ORF">BU26DRAFT_500404</name>
</gene>
<evidence type="ECO:0000313" key="2">
    <source>
        <dbReference type="EMBL" id="KAF2254696.1"/>
    </source>
</evidence>
<feature type="region of interest" description="Disordered" evidence="1">
    <location>
        <begin position="1"/>
        <end position="190"/>
    </location>
</feature>
<feature type="compositionally biased region" description="Basic and acidic residues" evidence="1">
    <location>
        <begin position="39"/>
        <end position="53"/>
    </location>
</feature>
<accession>A0A6A6IWF9</accession>
<feature type="region of interest" description="Disordered" evidence="1">
    <location>
        <begin position="955"/>
        <end position="986"/>
    </location>
</feature>
<feature type="compositionally biased region" description="Acidic residues" evidence="1">
    <location>
        <begin position="451"/>
        <end position="464"/>
    </location>
</feature>
<protein>
    <submittedName>
        <fullName evidence="2">Uncharacterized protein</fullName>
    </submittedName>
</protein>
<feature type="compositionally biased region" description="Low complexity" evidence="1">
    <location>
        <begin position="168"/>
        <end position="185"/>
    </location>
</feature>
<feature type="region of interest" description="Disordered" evidence="1">
    <location>
        <begin position="427"/>
        <end position="464"/>
    </location>
</feature>
<organism evidence="2 3">
    <name type="scientific">Trematosphaeria pertusa</name>
    <dbReference type="NCBI Taxonomy" id="390896"/>
    <lineage>
        <taxon>Eukaryota</taxon>
        <taxon>Fungi</taxon>
        <taxon>Dikarya</taxon>
        <taxon>Ascomycota</taxon>
        <taxon>Pezizomycotina</taxon>
        <taxon>Dothideomycetes</taxon>
        <taxon>Pleosporomycetidae</taxon>
        <taxon>Pleosporales</taxon>
        <taxon>Massarineae</taxon>
        <taxon>Trematosphaeriaceae</taxon>
        <taxon>Trematosphaeria</taxon>
    </lineage>
</organism>
<sequence length="986" mass="112135">MPGLRKQRDPFGFNAGFPDPPPGTENWEPDPDSVPKAGGIKDFRFNQDPEIKTKKARRQNYQNYTRSVSSGVSPARNGIFSSPLQSTNPQPVKAQVTTAELLAEGWPQPEIRSSGPPRDGFKTPVSSPPAPQKQAISPATPAAPATPPSAYVPPHLRARASAVNTRESGGLSASLNAPASSAQNSRPAPAAAPTKLIWAVPEATTAWRAPSRRDSAFTATDTLVDDPDSMASRDEDVARRLQMEEYGVDNEEEVRIDRDRMPSHASTHCSKGLEMEKQLLQQCQARVVEEPDTVPQEAYERHVKIQQIVWMEEELLVEPYQRANEEFLNSLDSRSFDQTYKRTQADHQKWWEGRYRKALDIQKMEEEINIKERRAKVEEMMAMDAAELDRFYAKVESAWQLAAFTAHEREMYGVDGLQSKAPKMNVSPEDFLESDAGDSSFGSDRAVFSDDSNDEDEDDDDDDDDAGIIVYKGVGRNIHLGFLLLSAISPKFLRGYSHLMAETKETSDFPMLCLLPARSSRDHTSGKSALAVNAAGKDRQPHTWRSLTVAMRRQQRHSLALPSTIVSLRRRYIQYPVILPNFIYTTPAFANTPARHRIGYAPITRRSLESNQLVRMVLCSAQVPISSEDLYSVDIQIPEGYDAEAEHREREERTKDVESLFHEAQNERLQRERLENLERSRNSLSPLPTGEVLGPDGEYGWVRFGTGQLVRYSNGHLVTYSPLTDPFKTEAAWLREKALRKKLLEKKSEGLHPSIKMELDKLRRIQIWDSEVKARLKELYDPSSSWKAWENDGKMLEYQHEQQVQYQEAAKRRMIEECSQKMRETSLGPRPPLPERAQRGRTNGRTDSSSFNHDRSLALRRVPRTIQDLKPLEDVEDSGSDVAVPPNSPRPNLKKEQEQVFDGFSDIGALENDPEFLRQQIEEYELYNKHQKLNEEKESLELLKQQEALEFYAKEKEKKDKEEKERKDEEKAEPLKPAKVRFALDE</sequence>
<feature type="region of interest" description="Disordered" evidence="1">
    <location>
        <begin position="821"/>
        <end position="896"/>
    </location>
</feature>